<feature type="signal peptide" evidence="1">
    <location>
        <begin position="1"/>
        <end position="22"/>
    </location>
</feature>
<dbReference type="Gene3D" id="2.60.120.430">
    <property type="entry name" value="Galactose-binding lectin"/>
    <property type="match status" value="1"/>
</dbReference>
<keyword evidence="1" id="KW-0732">Signal</keyword>
<dbReference type="Proteomes" id="UP000675940">
    <property type="component" value="Unassembled WGS sequence"/>
</dbReference>
<proteinExistence type="predicted"/>
<comment type="caution">
    <text evidence="2">The sequence shown here is derived from an EMBL/GenBank/DDBJ whole genome shotgun (WGS) entry which is preliminary data.</text>
</comment>
<evidence type="ECO:0000313" key="2">
    <source>
        <dbReference type="EMBL" id="MBP0483663.1"/>
    </source>
</evidence>
<evidence type="ECO:0000313" key="3">
    <source>
        <dbReference type="Proteomes" id="UP000675940"/>
    </source>
</evidence>
<dbReference type="EMBL" id="JAGISH010000008">
    <property type="protein sequence ID" value="MBP0483663.1"/>
    <property type="molecule type" value="Genomic_DNA"/>
</dbReference>
<reference evidence="2" key="1">
    <citation type="submission" date="2021-03" db="EMBL/GenBank/DDBJ databases">
        <title>Sagittula salina sp. nov. strain M10.9X isolated from the marine waste.</title>
        <authorList>
            <person name="Satari L."/>
            <person name="Molina-Menor E."/>
            <person name="Vidal-Verdu A."/>
            <person name="Pascual J."/>
            <person name="Pereto J."/>
            <person name="Porcar M."/>
        </authorList>
    </citation>
    <scope>NUCLEOTIDE SEQUENCE</scope>
    <source>
        <strain evidence="2">M10.9X</strain>
    </source>
</reference>
<keyword evidence="3" id="KW-1185">Reference proteome</keyword>
<feature type="chain" id="PRO_5037509071" evidence="1">
    <location>
        <begin position="23"/>
        <end position="151"/>
    </location>
</feature>
<organism evidence="2 3">
    <name type="scientific">Sagittula salina</name>
    <dbReference type="NCBI Taxonomy" id="2820268"/>
    <lineage>
        <taxon>Bacteria</taxon>
        <taxon>Pseudomonadati</taxon>
        <taxon>Pseudomonadota</taxon>
        <taxon>Alphaproteobacteria</taxon>
        <taxon>Rhodobacterales</taxon>
        <taxon>Roseobacteraceae</taxon>
        <taxon>Sagittula</taxon>
    </lineage>
</organism>
<evidence type="ECO:0000256" key="1">
    <source>
        <dbReference type="SAM" id="SignalP"/>
    </source>
</evidence>
<sequence length="151" mass="16087">MTQAMARYLALILLALPGTVRAGDVCREIDATQGWQRADYPAGMVGDVQVTGTWTASDGTHAPVGAPGHLEAEADRIEDSAALGALLFEITLGEASHRGSWALFKTMLDEAGAFRMDSSESGARLRFRINESDDGLSDNAGALTVCMHYLD</sequence>
<accession>A0A940S115</accession>
<name>A0A940S115_9RHOB</name>
<dbReference type="RefSeq" id="WP_209361617.1">
    <property type="nucleotide sequence ID" value="NZ_JAGISH010000008.1"/>
</dbReference>
<protein>
    <submittedName>
        <fullName evidence="2">Uncharacterized protein</fullName>
    </submittedName>
</protein>
<dbReference type="AlphaFoldDB" id="A0A940S115"/>
<gene>
    <name evidence="2" type="ORF">J5474_14365</name>
</gene>